<evidence type="ECO:0000256" key="1">
    <source>
        <dbReference type="SAM" id="MobiDB-lite"/>
    </source>
</evidence>
<reference evidence="2 3" key="1">
    <citation type="submission" date="2019-09" db="EMBL/GenBank/DDBJ databases">
        <title>YIM 132180 draft genome.</title>
        <authorList>
            <person name="Zhang K."/>
        </authorList>
    </citation>
    <scope>NUCLEOTIDE SEQUENCE [LARGE SCALE GENOMIC DNA]</scope>
    <source>
        <strain evidence="2 3">YIM 132180</strain>
    </source>
</reference>
<feature type="region of interest" description="Disordered" evidence="1">
    <location>
        <begin position="1"/>
        <end position="71"/>
    </location>
</feature>
<evidence type="ECO:0000313" key="2">
    <source>
        <dbReference type="EMBL" id="KAB0682075.1"/>
    </source>
</evidence>
<dbReference type="EMBL" id="VZDO01000002">
    <property type="protein sequence ID" value="KAB0682075.1"/>
    <property type="molecule type" value="Genomic_DNA"/>
</dbReference>
<accession>A0A7V7TY78</accession>
<dbReference type="Proteomes" id="UP000432089">
    <property type="component" value="Unassembled WGS sequence"/>
</dbReference>
<organism evidence="2 3">
    <name type="scientific">Plantimonas leprariae</name>
    <dbReference type="NCBI Taxonomy" id="2615207"/>
    <lineage>
        <taxon>Bacteria</taxon>
        <taxon>Pseudomonadati</taxon>
        <taxon>Pseudomonadota</taxon>
        <taxon>Alphaproteobacteria</taxon>
        <taxon>Hyphomicrobiales</taxon>
        <taxon>Aurantimonadaceae</taxon>
        <taxon>Plantimonas</taxon>
    </lineage>
</organism>
<proteinExistence type="predicted"/>
<evidence type="ECO:0000313" key="3">
    <source>
        <dbReference type="Proteomes" id="UP000432089"/>
    </source>
</evidence>
<keyword evidence="3" id="KW-1185">Reference proteome</keyword>
<name>A0A7V7TY78_9HYPH</name>
<protein>
    <submittedName>
        <fullName evidence="2">Uncharacterized protein</fullName>
    </submittedName>
</protein>
<comment type="caution">
    <text evidence="2">The sequence shown here is derived from an EMBL/GenBank/DDBJ whole genome shotgun (WGS) entry which is preliminary data.</text>
</comment>
<dbReference type="RefSeq" id="WP_150968334.1">
    <property type="nucleotide sequence ID" value="NZ_VZDO01000002.1"/>
</dbReference>
<dbReference type="AlphaFoldDB" id="A0A7V7TY78"/>
<sequence>MSDNPATENPNDKMPAGKPLEHDEIVSDDDDQSVEDRAPGDGTTASEAPELTDDDNDLVNVGKFTDPAADA</sequence>
<gene>
    <name evidence="2" type="ORF">F6X38_04555</name>
</gene>